<proteinExistence type="inferred from homology"/>
<dbReference type="EC" id="2.7.1.24" evidence="5 6"/>
<organism evidence="7 8">
    <name type="scientific">Yoonia rhodophyticola</name>
    <dbReference type="NCBI Taxonomy" id="3137370"/>
    <lineage>
        <taxon>Bacteria</taxon>
        <taxon>Pseudomonadati</taxon>
        <taxon>Pseudomonadota</taxon>
        <taxon>Alphaproteobacteria</taxon>
        <taxon>Rhodobacterales</taxon>
        <taxon>Paracoccaceae</taxon>
        <taxon>Yoonia</taxon>
    </lineage>
</organism>
<evidence type="ECO:0000256" key="2">
    <source>
        <dbReference type="ARBA" id="ARBA00022741"/>
    </source>
</evidence>
<keyword evidence="8" id="KW-1185">Reference proteome</keyword>
<dbReference type="Gene3D" id="3.40.50.300">
    <property type="entry name" value="P-loop containing nucleotide triphosphate hydrolases"/>
    <property type="match status" value="1"/>
</dbReference>
<keyword evidence="5 7" id="KW-0418">Kinase</keyword>
<dbReference type="NCBIfam" id="TIGR00152">
    <property type="entry name" value="dephospho-CoA kinase"/>
    <property type="match status" value="1"/>
</dbReference>
<dbReference type="Pfam" id="PF01121">
    <property type="entry name" value="CoaE"/>
    <property type="match status" value="1"/>
</dbReference>
<evidence type="ECO:0000256" key="4">
    <source>
        <dbReference type="ARBA" id="ARBA00022993"/>
    </source>
</evidence>
<dbReference type="PANTHER" id="PTHR10695">
    <property type="entry name" value="DEPHOSPHO-COA KINASE-RELATED"/>
    <property type="match status" value="1"/>
</dbReference>
<dbReference type="CDD" id="cd02022">
    <property type="entry name" value="DPCK"/>
    <property type="match status" value="1"/>
</dbReference>
<name>A0AAN0MAU4_9RHOB</name>
<dbReference type="RefSeq" id="WP_342077488.1">
    <property type="nucleotide sequence ID" value="NZ_CP151767.2"/>
</dbReference>
<keyword evidence="2 5" id="KW-0547">Nucleotide-binding</keyword>
<evidence type="ECO:0000313" key="7">
    <source>
        <dbReference type="EMBL" id="WZU68195.1"/>
    </source>
</evidence>
<dbReference type="GO" id="GO:0015937">
    <property type="term" value="P:coenzyme A biosynthetic process"/>
    <property type="evidence" value="ECO:0007669"/>
    <property type="project" value="UniProtKB-UniRule"/>
</dbReference>
<dbReference type="InterPro" id="IPR027417">
    <property type="entry name" value="P-loop_NTPase"/>
</dbReference>
<keyword evidence="5" id="KW-0963">Cytoplasm</keyword>
<comment type="pathway">
    <text evidence="5">Cofactor biosynthesis; coenzyme A biosynthesis; CoA from (R)-pantothenate: step 5/5.</text>
</comment>
<keyword evidence="5 7" id="KW-0808">Transferase</keyword>
<dbReference type="GO" id="GO:0004140">
    <property type="term" value="F:dephospho-CoA kinase activity"/>
    <property type="evidence" value="ECO:0007669"/>
    <property type="project" value="UniProtKB-UniRule"/>
</dbReference>
<dbReference type="PANTHER" id="PTHR10695:SF46">
    <property type="entry name" value="BIFUNCTIONAL COENZYME A SYNTHASE-RELATED"/>
    <property type="match status" value="1"/>
</dbReference>
<evidence type="ECO:0000256" key="1">
    <source>
        <dbReference type="ARBA" id="ARBA00009018"/>
    </source>
</evidence>
<comment type="similarity">
    <text evidence="1 5">Belongs to the CoaE family.</text>
</comment>
<dbReference type="GO" id="GO:0005524">
    <property type="term" value="F:ATP binding"/>
    <property type="evidence" value="ECO:0007669"/>
    <property type="project" value="UniProtKB-UniRule"/>
</dbReference>
<evidence type="ECO:0000256" key="5">
    <source>
        <dbReference type="HAMAP-Rule" id="MF_00376"/>
    </source>
</evidence>
<evidence type="ECO:0000256" key="3">
    <source>
        <dbReference type="ARBA" id="ARBA00022840"/>
    </source>
</evidence>
<dbReference type="HAMAP" id="MF_00376">
    <property type="entry name" value="Dephospho_CoA_kinase"/>
    <property type="match status" value="1"/>
</dbReference>
<comment type="subcellular location">
    <subcellularLocation>
        <location evidence="5">Cytoplasm</location>
    </subcellularLocation>
</comment>
<dbReference type="PROSITE" id="PS51219">
    <property type="entry name" value="DPCK"/>
    <property type="match status" value="1"/>
</dbReference>
<comment type="function">
    <text evidence="5">Catalyzes the phosphorylation of the 3'-hydroxyl group of dephosphocoenzyme A to form coenzyme A.</text>
</comment>
<sequence length="196" mass="21462">MTHLLGLTGSIGMGKSTTAAMFRDAHIPVWDADAVVHALYGKGGGAVTPMRQAFPDAVEGDAISRDMLKQIIAKDPSALEAIENIVHPLVAKDRAAFIAAHDDPLLVFDIPLLYETNADQWLDTVLVVSASPADQRARVLARPGMTIPQFEAMLERQMPDAEKRRRADHLIETQTLDQTRNAVRELIEQLKGHPNA</sequence>
<accession>A0AAN0MAU4</accession>
<keyword evidence="4 5" id="KW-0173">Coenzyme A biosynthesis</keyword>
<protein>
    <recommendedName>
        <fullName evidence="5 6">Dephospho-CoA kinase</fullName>
        <ecNumber evidence="5 6">2.7.1.24</ecNumber>
    </recommendedName>
    <alternativeName>
        <fullName evidence="5">Dephosphocoenzyme A kinase</fullName>
    </alternativeName>
</protein>
<keyword evidence="3 5" id="KW-0067">ATP-binding</keyword>
<gene>
    <name evidence="5 7" type="primary">coaE</name>
    <name evidence="7" type="ORF">AABB31_04510</name>
</gene>
<dbReference type="AlphaFoldDB" id="A0AAN0MAU4"/>
<comment type="catalytic activity">
    <reaction evidence="5">
        <text>3'-dephospho-CoA + ATP = ADP + CoA + H(+)</text>
        <dbReference type="Rhea" id="RHEA:18245"/>
        <dbReference type="ChEBI" id="CHEBI:15378"/>
        <dbReference type="ChEBI" id="CHEBI:30616"/>
        <dbReference type="ChEBI" id="CHEBI:57287"/>
        <dbReference type="ChEBI" id="CHEBI:57328"/>
        <dbReference type="ChEBI" id="CHEBI:456216"/>
        <dbReference type="EC" id="2.7.1.24"/>
    </reaction>
</comment>
<feature type="binding site" evidence="5">
    <location>
        <begin position="12"/>
        <end position="17"/>
    </location>
    <ligand>
        <name>ATP</name>
        <dbReference type="ChEBI" id="CHEBI:30616"/>
    </ligand>
</feature>
<dbReference type="Proteomes" id="UP001470809">
    <property type="component" value="Chromosome"/>
</dbReference>
<dbReference type="KEGG" id="yrh:AABB31_04510"/>
<dbReference type="GO" id="GO:0005737">
    <property type="term" value="C:cytoplasm"/>
    <property type="evidence" value="ECO:0007669"/>
    <property type="project" value="UniProtKB-SubCell"/>
</dbReference>
<reference evidence="7" key="1">
    <citation type="submission" date="2024-08" db="EMBL/GenBank/DDBJ databases">
        <title>Phylogenomic analyses of a clade within the roseobacter group suggest taxonomic reassignments of species of the genera Aestuariivita, Citreicella, Loktanella, Nautella, Pelagibaca, Ruegeria, Thalassobius, Thiobacimonas and Tropicibacter, and the proposal o.</title>
        <authorList>
            <person name="Jeon C.O."/>
        </authorList>
    </citation>
    <scope>NUCLEOTIDE SEQUENCE</scope>
    <source>
        <strain evidence="7">SS1-5</strain>
    </source>
</reference>
<dbReference type="InterPro" id="IPR001977">
    <property type="entry name" value="Depp_CoAkinase"/>
</dbReference>
<dbReference type="SUPFAM" id="SSF52540">
    <property type="entry name" value="P-loop containing nucleoside triphosphate hydrolases"/>
    <property type="match status" value="1"/>
</dbReference>
<dbReference type="EMBL" id="CP151767">
    <property type="protein sequence ID" value="WZU68195.1"/>
    <property type="molecule type" value="Genomic_DNA"/>
</dbReference>
<evidence type="ECO:0000256" key="6">
    <source>
        <dbReference type="NCBIfam" id="TIGR00152"/>
    </source>
</evidence>
<evidence type="ECO:0000313" key="8">
    <source>
        <dbReference type="Proteomes" id="UP001470809"/>
    </source>
</evidence>